<dbReference type="Gene3D" id="3.40.30.10">
    <property type="entry name" value="Glutaredoxin"/>
    <property type="match status" value="2"/>
</dbReference>
<dbReference type="PROSITE" id="PS51352">
    <property type="entry name" value="THIOREDOXIN_2"/>
    <property type="match status" value="2"/>
</dbReference>
<evidence type="ECO:0000313" key="13">
    <source>
        <dbReference type="Proteomes" id="UP000593575"/>
    </source>
</evidence>
<keyword evidence="2" id="KW-0479">Metal-binding</keyword>
<keyword evidence="6" id="KW-0520">NAD</keyword>
<feature type="domain" description="Thioredoxin" evidence="11">
    <location>
        <begin position="29"/>
        <end position="178"/>
    </location>
</feature>
<protein>
    <recommendedName>
        <fullName evidence="1">protein-disulfide reductase</fullName>
        <ecNumber evidence="1">1.8.1.8</ecNumber>
    </recommendedName>
</protein>
<keyword evidence="4" id="KW-0862">Zinc</keyword>
<dbReference type="Pfam" id="PF13905">
    <property type="entry name" value="Thioredoxin_8"/>
    <property type="match status" value="2"/>
</dbReference>
<evidence type="ECO:0000256" key="1">
    <source>
        <dbReference type="ARBA" id="ARBA00012612"/>
    </source>
</evidence>
<reference evidence="12 13" key="1">
    <citation type="journal article" date="2019" name="Genome Biol. Evol.">
        <title>Insights into the evolution of the New World diploid cottons (Gossypium, subgenus Houzingenia) based on genome sequencing.</title>
        <authorList>
            <person name="Grover C.E."/>
            <person name="Arick M.A. 2nd"/>
            <person name="Thrash A."/>
            <person name="Conover J.L."/>
            <person name="Sanders W.S."/>
            <person name="Peterson D.G."/>
            <person name="Frelichowski J.E."/>
            <person name="Scheffler J.A."/>
            <person name="Scheffler B.E."/>
            <person name="Wendel J.F."/>
        </authorList>
    </citation>
    <scope>NUCLEOTIDE SEQUENCE [LARGE SCALE GENOMIC DNA]</scope>
    <source>
        <strain evidence="12">6</strain>
        <tissue evidence="12">Leaf</tissue>
    </source>
</reference>
<gene>
    <name evidence="12" type="ORF">Goarm_020004</name>
</gene>
<evidence type="ECO:0000256" key="2">
    <source>
        <dbReference type="ARBA" id="ARBA00022723"/>
    </source>
</evidence>
<comment type="catalytic activity">
    <reaction evidence="9">
        <text>[protein]-dithiol + NADP(+) = [protein]-disulfide + NADPH + H(+)</text>
        <dbReference type="Rhea" id="RHEA:18753"/>
        <dbReference type="Rhea" id="RHEA-COMP:10593"/>
        <dbReference type="Rhea" id="RHEA-COMP:10594"/>
        <dbReference type="ChEBI" id="CHEBI:15378"/>
        <dbReference type="ChEBI" id="CHEBI:29950"/>
        <dbReference type="ChEBI" id="CHEBI:50058"/>
        <dbReference type="ChEBI" id="CHEBI:57783"/>
        <dbReference type="ChEBI" id="CHEBI:58349"/>
        <dbReference type="EC" id="1.8.1.8"/>
    </reaction>
</comment>
<dbReference type="AlphaFoldDB" id="A0A7J9IN46"/>
<accession>A0A7J9IN46</accession>
<sequence length="421" mass="47532">MDLDDNSRNLVQALTNGDPEKISTSRFSSLLASKDRDYLLSSTTQDDQVKISDLEGKAIGLYFSANWYPPCRNFNKVLIGVYEQLKSNGSNFEIVFVSSDEDLSAFNSYRESMPWLSIPFSDLETKKALNRKFEVEGIPYLIILQPDGSTLHDGVELIYRYGIEAFPFTEEKLEELRREERMKHESQTLTNLLTNPGRDYLLDQTMTRKVPVDSLIGKTVGLYFSAQWCFPCAKFTPKLISIYHKIKQSLEGKGGGEDCEIVFVSNDRDQSSFDSYYGTMPWLALPFGDPIIRTLAKYFDVQGIPCLIIIGPDGKTVTKQGRNLINLYQENAYPFTCAKLELLEKEMEEEAKRLPRSNYHAGHRHELTLVSEGNGGGPFICCDCDEQGSGWAYQCLGCGYEVHPRCMRAVDPATAASVQHT</sequence>
<evidence type="ECO:0000256" key="3">
    <source>
        <dbReference type="ARBA" id="ARBA00022737"/>
    </source>
</evidence>
<evidence type="ECO:0000256" key="6">
    <source>
        <dbReference type="ARBA" id="ARBA00023027"/>
    </source>
</evidence>
<comment type="catalytic activity">
    <reaction evidence="8">
        <text>[protein]-dithiol + NAD(+) = [protein]-disulfide + NADH + H(+)</text>
        <dbReference type="Rhea" id="RHEA:18749"/>
        <dbReference type="Rhea" id="RHEA-COMP:10593"/>
        <dbReference type="Rhea" id="RHEA-COMP:10594"/>
        <dbReference type="ChEBI" id="CHEBI:15378"/>
        <dbReference type="ChEBI" id="CHEBI:29950"/>
        <dbReference type="ChEBI" id="CHEBI:50058"/>
        <dbReference type="ChEBI" id="CHEBI:57540"/>
        <dbReference type="ChEBI" id="CHEBI:57945"/>
        <dbReference type="EC" id="1.8.1.8"/>
    </reaction>
</comment>
<evidence type="ECO:0000313" key="12">
    <source>
        <dbReference type="EMBL" id="MBA0823263.1"/>
    </source>
</evidence>
<dbReference type="PANTHER" id="PTHR13871">
    <property type="entry name" value="THIOREDOXIN"/>
    <property type="match status" value="1"/>
</dbReference>
<organism evidence="12 13">
    <name type="scientific">Gossypium armourianum</name>
    <dbReference type="NCBI Taxonomy" id="34283"/>
    <lineage>
        <taxon>Eukaryota</taxon>
        <taxon>Viridiplantae</taxon>
        <taxon>Streptophyta</taxon>
        <taxon>Embryophyta</taxon>
        <taxon>Tracheophyta</taxon>
        <taxon>Spermatophyta</taxon>
        <taxon>Magnoliopsida</taxon>
        <taxon>eudicotyledons</taxon>
        <taxon>Gunneridae</taxon>
        <taxon>Pentapetalae</taxon>
        <taxon>rosids</taxon>
        <taxon>malvids</taxon>
        <taxon>Malvales</taxon>
        <taxon>Malvaceae</taxon>
        <taxon>Malvoideae</taxon>
        <taxon>Gossypium</taxon>
    </lineage>
</organism>
<dbReference type="SUPFAM" id="SSF52833">
    <property type="entry name" value="Thioredoxin-like"/>
    <property type="match status" value="2"/>
</dbReference>
<evidence type="ECO:0000256" key="4">
    <source>
        <dbReference type="ARBA" id="ARBA00022833"/>
    </source>
</evidence>
<dbReference type="PANTHER" id="PTHR13871:SF7">
    <property type="entry name" value="NUCLEOREDOXIN 2-RELATED"/>
    <property type="match status" value="1"/>
</dbReference>
<name>A0A7J9IN46_9ROSI</name>
<dbReference type="InterPro" id="IPR046349">
    <property type="entry name" value="C1-like_sf"/>
</dbReference>
<evidence type="ECO:0000259" key="10">
    <source>
        <dbReference type="PROSITE" id="PS50081"/>
    </source>
</evidence>
<dbReference type="InterPro" id="IPR012336">
    <property type="entry name" value="Thioredoxin-like_fold"/>
</dbReference>
<evidence type="ECO:0000256" key="7">
    <source>
        <dbReference type="ARBA" id="ARBA00025782"/>
    </source>
</evidence>
<evidence type="ECO:0000259" key="11">
    <source>
        <dbReference type="PROSITE" id="PS51352"/>
    </source>
</evidence>
<feature type="domain" description="Thioredoxin" evidence="11">
    <location>
        <begin position="191"/>
        <end position="348"/>
    </location>
</feature>
<dbReference type="InterPro" id="IPR004146">
    <property type="entry name" value="DC1"/>
</dbReference>
<evidence type="ECO:0000256" key="9">
    <source>
        <dbReference type="ARBA" id="ARBA00047804"/>
    </source>
</evidence>
<proteinExistence type="inferred from homology"/>
<dbReference type="GO" id="GO:0047134">
    <property type="term" value="F:protein-disulfide reductase [NAD(P)H] activity"/>
    <property type="evidence" value="ECO:0007669"/>
    <property type="project" value="UniProtKB-EC"/>
</dbReference>
<dbReference type="InterPro" id="IPR052259">
    <property type="entry name" value="Nucleoredoxin-like"/>
</dbReference>
<comment type="similarity">
    <text evidence="7">Belongs to the nucleoredoxin family.</text>
</comment>
<dbReference type="Proteomes" id="UP000593575">
    <property type="component" value="Unassembled WGS sequence"/>
</dbReference>
<dbReference type="EC" id="1.8.1.8" evidence="1"/>
<evidence type="ECO:0000256" key="8">
    <source>
        <dbReference type="ARBA" id="ARBA00047388"/>
    </source>
</evidence>
<dbReference type="PROSITE" id="PS50081">
    <property type="entry name" value="ZF_DAG_PE_2"/>
    <property type="match status" value="1"/>
</dbReference>
<keyword evidence="13" id="KW-1185">Reference proteome</keyword>
<dbReference type="InterPro" id="IPR013766">
    <property type="entry name" value="Thioredoxin_domain"/>
</dbReference>
<dbReference type="EMBL" id="JABFAE010000002">
    <property type="protein sequence ID" value="MBA0823263.1"/>
    <property type="molecule type" value="Genomic_DNA"/>
</dbReference>
<keyword evidence="3" id="KW-0677">Repeat</keyword>
<dbReference type="InterPro" id="IPR002219">
    <property type="entry name" value="PKC_DAG/PE"/>
</dbReference>
<dbReference type="Pfam" id="PF03107">
    <property type="entry name" value="C1_2"/>
    <property type="match status" value="1"/>
</dbReference>
<feature type="domain" description="Phorbol-ester/DAG-type" evidence="10">
    <location>
        <begin position="364"/>
        <end position="414"/>
    </location>
</feature>
<dbReference type="SUPFAM" id="SSF57889">
    <property type="entry name" value="Cysteine-rich domain"/>
    <property type="match status" value="1"/>
</dbReference>
<keyword evidence="5" id="KW-0560">Oxidoreductase</keyword>
<comment type="caution">
    <text evidence="12">The sequence shown here is derived from an EMBL/GenBank/DDBJ whole genome shotgun (WGS) entry which is preliminary data.</text>
</comment>
<dbReference type="InterPro" id="IPR036249">
    <property type="entry name" value="Thioredoxin-like_sf"/>
</dbReference>
<dbReference type="GO" id="GO:0046872">
    <property type="term" value="F:metal ion binding"/>
    <property type="evidence" value="ECO:0007669"/>
    <property type="project" value="UniProtKB-KW"/>
</dbReference>
<evidence type="ECO:0000256" key="5">
    <source>
        <dbReference type="ARBA" id="ARBA00023002"/>
    </source>
</evidence>